<feature type="transmembrane region" description="Helical" evidence="6">
    <location>
        <begin position="178"/>
        <end position="199"/>
    </location>
</feature>
<dbReference type="RefSeq" id="WP_262398154.1">
    <property type="nucleotide sequence ID" value="NZ_JACRTC010000006.1"/>
</dbReference>
<evidence type="ECO:0000256" key="6">
    <source>
        <dbReference type="SAM" id="Phobius"/>
    </source>
</evidence>
<dbReference type="SUPFAM" id="SSF109755">
    <property type="entry name" value="PhoU-like"/>
    <property type="match status" value="1"/>
</dbReference>
<dbReference type="GO" id="GO:0044341">
    <property type="term" value="P:sodium-dependent phosphate transport"/>
    <property type="evidence" value="ECO:0007669"/>
    <property type="project" value="InterPro"/>
</dbReference>
<organism evidence="8 9">
    <name type="scientific">Zongyangia hominis</name>
    <dbReference type="NCBI Taxonomy" id="2763677"/>
    <lineage>
        <taxon>Bacteria</taxon>
        <taxon>Bacillati</taxon>
        <taxon>Bacillota</taxon>
        <taxon>Clostridia</taxon>
        <taxon>Eubacteriales</taxon>
        <taxon>Oscillospiraceae</taxon>
        <taxon>Zongyangia</taxon>
    </lineage>
</organism>
<dbReference type="PANTHER" id="PTHR10010">
    <property type="entry name" value="SOLUTE CARRIER FAMILY 34 SODIUM PHOSPHATE , MEMBER 2-RELATED"/>
    <property type="match status" value="1"/>
</dbReference>
<dbReference type="GO" id="GO:0005886">
    <property type="term" value="C:plasma membrane"/>
    <property type="evidence" value="ECO:0007669"/>
    <property type="project" value="UniProtKB-SubCell"/>
</dbReference>
<dbReference type="Pfam" id="PF01895">
    <property type="entry name" value="PhoU"/>
    <property type="match status" value="2"/>
</dbReference>
<evidence type="ECO:0000313" key="8">
    <source>
        <dbReference type="EMBL" id="MBC8571064.1"/>
    </source>
</evidence>
<feature type="transmembrane region" description="Helical" evidence="6">
    <location>
        <begin position="50"/>
        <end position="73"/>
    </location>
</feature>
<keyword evidence="3 6" id="KW-0812">Transmembrane</keyword>
<protein>
    <submittedName>
        <fullName evidence="8">Na/Pi cotransporter family protein</fullName>
    </submittedName>
</protein>
<keyword evidence="4 6" id="KW-1133">Transmembrane helix</keyword>
<name>A0A926I7G1_9FIRM</name>
<comment type="caution">
    <text evidence="8">The sequence shown here is derived from an EMBL/GenBank/DDBJ whole genome shotgun (WGS) entry which is preliminary data.</text>
</comment>
<evidence type="ECO:0000259" key="7">
    <source>
        <dbReference type="Pfam" id="PF01895"/>
    </source>
</evidence>
<dbReference type="NCBIfam" id="NF037997">
    <property type="entry name" value="Na_Pi_symport"/>
    <property type="match status" value="1"/>
</dbReference>
<feature type="domain" description="PhoU" evidence="7">
    <location>
        <begin position="465"/>
        <end position="545"/>
    </location>
</feature>
<feature type="domain" description="PhoU" evidence="7">
    <location>
        <begin position="358"/>
        <end position="443"/>
    </location>
</feature>
<keyword evidence="9" id="KW-1185">Reference proteome</keyword>
<feature type="transmembrane region" description="Helical" evidence="6">
    <location>
        <begin position="295"/>
        <end position="314"/>
    </location>
</feature>
<dbReference type="AlphaFoldDB" id="A0A926I7G1"/>
<dbReference type="InterPro" id="IPR004633">
    <property type="entry name" value="NaPi_cotrn-rel/YqeW-like"/>
</dbReference>
<dbReference type="GO" id="GO:0005436">
    <property type="term" value="F:sodium:phosphate symporter activity"/>
    <property type="evidence" value="ECO:0007669"/>
    <property type="project" value="InterPro"/>
</dbReference>
<dbReference type="EMBL" id="JACRTC010000006">
    <property type="protein sequence ID" value="MBC8571064.1"/>
    <property type="molecule type" value="Genomic_DNA"/>
</dbReference>
<feature type="transmembrane region" description="Helical" evidence="6">
    <location>
        <begin position="148"/>
        <end position="166"/>
    </location>
</feature>
<dbReference type="NCBIfam" id="TIGR00704">
    <property type="entry name" value="NaPi_cotrn_rel"/>
    <property type="match status" value="1"/>
</dbReference>
<sequence>MDFFSIVDLVGGLALFLYGMSTLGSGLERLSGGRLEKTLEKMTSNVIKSVLLGALVTGAIQSSSATTVIVVGLVNAGILKLKQAIGVIMGANIGTTVTAQILRLSDLDSGNFFIQFLKPTTLAPIAAVVGIIFLMASKKSRQKDIGQILLGFGVLFTGMFSMEAAVRPLSDMPQFAELFAALSNPILGVIVGALVTALIQSSSASIGILQALSSTGLITFSSAFPIIMGQNIGTCITPILASIGANKNAKRSACVHLAFNVIGTAIFLVVTYAIQYTIGFPFWDDVISRGGIANFHTLFNVVTTVLFIPFVGLLEKLANHLIKSDEAELSQDAIANNLDERFLVSPGLALNQARETVLSMANLAEYNFNECSKLLRTYDAKTTERIKENENIIDKMEDRLDNYLLRLTEKDLTEPESREISELLQVMSEFERVGDYSVNIMEQADYLYDNDVKFSDKAHSELAILSRAVSEIIGLAVGCFGNSDLKQAAYIEPLEETIDAIIDVLKFRHIDRLKLGQCTVDAGVAFLETLTNIERISDHCSNVAVYVMGHEGTHKGLDRHEYIRLMHSGQNAVYSEKYREYTSKYYETVKNLV</sequence>
<dbReference type="PANTHER" id="PTHR10010:SF46">
    <property type="entry name" value="SODIUM-DEPENDENT PHOSPHATE TRANSPORT PROTEIN 2B"/>
    <property type="match status" value="1"/>
</dbReference>
<evidence type="ECO:0000256" key="5">
    <source>
        <dbReference type="ARBA" id="ARBA00023136"/>
    </source>
</evidence>
<dbReference type="Gene3D" id="1.20.58.220">
    <property type="entry name" value="Phosphate transport system protein phou homolog 2, domain 2"/>
    <property type="match status" value="1"/>
</dbReference>
<keyword evidence="5 6" id="KW-0472">Membrane</keyword>
<gene>
    <name evidence="8" type="ORF">H8709_09520</name>
</gene>
<comment type="subcellular location">
    <subcellularLocation>
        <location evidence="1">Cell membrane</location>
        <topology evidence="1">Multi-pass membrane protein</topology>
    </subcellularLocation>
</comment>
<proteinExistence type="predicted"/>
<accession>A0A926I7G1</accession>
<dbReference type="Proteomes" id="UP000660861">
    <property type="component" value="Unassembled WGS sequence"/>
</dbReference>
<feature type="transmembrane region" description="Helical" evidence="6">
    <location>
        <begin position="116"/>
        <end position="136"/>
    </location>
</feature>
<reference evidence="8" key="1">
    <citation type="submission" date="2020-08" db="EMBL/GenBank/DDBJ databases">
        <title>Genome public.</title>
        <authorList>
            <person name="Liu C."/>
            <person name="Sun Q."/>
        </authorList>
    </citation>
    <scope>NUCLEOTIDE SEQUENCE</scope>
    <source>
        <strain evidence="8">NSJ-54</strain>
    </source>
</reference>
<dbReference type="Pfam" id="PF02690">
    <property type="entry name" value="Na_Pi_cotrans"/>
    <property type="match status" value="2"/>
</dbReference>
<evidence type="ECO:0000256" key="3">
    <source>
        <dbReference type="ARBA" id="ARBA00022692"/>
    </source>
</evidence>
<evidence type="ECO:0000256" key="1">
    <source>
        <dbReference type="ARBA" id="ARBA00004651"/>
    </source>
</evidence>
<dbReference type="InterPro" id="IPR038078">
    <property type="entry name" value="PhoU-like_sf"/>
</dbReference>
<evidence type="ECO:0000256" key="2">
    <source>
        <dbReference type="ARBA" id="ARBA00022475"/>
    </source>
</evidence>
<feature type="transmembrane region" description="Helical" evidence="6">
    <location>
        <begin position="85"/>
        <end position="104"/>
    </location>
</feature>
<feature type="transmembrane region" description="Helical" evidence="6">
    <location>
        <begin position="257"/>
        <end position="283"/>
    </location>
</feature>
<evidence type="ECO:0000313" key="9">
    <source>
        <dbReference type="Proteomes" id="UP000660861"/>
    </source>
</evidence>
<keyword evidence="2" id="KW-1003">Cell membrane</keyword>
<dbReference type="InterPro" id="IPR003841">
    <property type="entry name" value="Na/Pi_transpt"/>
</dbReference>
<evidence type="ECO:0000256" key="4">
    <source>
        <dbReference type="ARBA" id="ARBA00022989"/>
    </source>
</evidence>
<dbReference type="InterPro" id="IPR026022">
    <property type="entry name" value="PhoU_dom"/>
</dbReference>